<keyword evidence="1" id="KW-0812">Transmembrane</keyword>
<name>A0A0F6WR32_9CORY</name>
<accession>A0A0F6WR32</accession>
<dbReference type="PATRIC" id="fig|92706.3.peg.2094"/>
<sequence>MRVYGYRFFPQNVGGEKMNIIQGIISLLGLMGLFYGAAGSRRSFRKFFFSYVIPNSRGNGG</sequence>
<organism evidence="2 3">
    <name type="scientific">[Brevibacterium] flavum</name>
    <dbReference type="NCBI Taxonomy" id="92706"/>
    <lineage>
        <taxon>Bacteria</taxon>
        <taxon>Bacillati</taxon>
        <taxon>Actinomycetota</taxon>
        <taxon>Actinomycetes</taxon>
        <taxon>Mycobacteriales</taxon>
        <taxon>Corynebacteriaceae</taxon>
        <taxon>Corynebacterium</taxon>
    </lineage>
</organism>
<evidence type="ECO:0000256" key="1">
    <source>
        <dbReference type="SAM" id="Phobius"/>
    </source>
</evidence>
<keyword evidence="1" id="KW-0472">Membrane</keyword>
<keyword evidence="1" id="KW-1133">Transmembrane helix</keyword>
<protein>
    <submittedName>
        <fullName evidence="2">Uncharacterized protein</fullName>
    </submittedName>
</protein>
<proteinExistence type="predicted"/>
<keyword evidence="3" id="KW-1185">Reference proteome</keyword>
<evidence type="ECO:0000313" key="3">
    <source>
        <dbReference type="Proteomes" id="UP000034037"/>
    </source>
</evidence>
<feature type="transmembrane region" description="Helical" evidence="1">
    <location>
        <begin position="20"/>
        <end position="38"/>
    </location>
</feature>
<dbReference type="EMBL" id="CP011309">
    <property type="protein sequence ID" value="AKF27855.1"/>
    <property type="molecule type" value="Genomic_DNA"/>
</dbReference>
<dbReference type="AlphaFoldDB" id="A0A0F6WR32"/>
<dbReference type="HOGENOM" id="CLU_2913434_0_0_11"/>
<evidence type="ECO:0000313" key="2">
    <source>
        <dbReference type="EMBL" id="AKF27855.1"/>
    </source>
</evidence>
<gene>
    <name evidence="2" type="ORF">YH66_09985</name>
</gene>
<reference evidence="2 3" key="1">
    <citation type="submission" date="2015-04" db="EMBL/GenBank/DDBJ databases">
        <title>Complete Genome Sequence of Brevibacterium flavum ATCC 15168.</title>
        <authorList>
            <person name="Ahn J."/>
            <person name="Park G."/>
            <person name="Jeon W."/>
            <person name="Jang Y."/>
            <person name="Jang M."/>
            <person name="Lee H."/>
            <person name="Lee H."/>
        </authorList>
    </citation>
    <scope>NUCLEOTIDE SEQUENCE [LARGE SCALE GENOMIC DNA]</scope>
    <source>
        <strain evidence="2 3">ATCC 15168</strain>
    </source>
</reference>
<dbReference type="Proteomes" id="UP000034037">
    <property type="component" value="Chromosome"/>
</dbReference>